<dbReference type="Pfam" id="PF00155">
    <property type="entry name" value="Aminotran_1_2"/>
    <property type="match status" value="1"/>
</dbReference>
<evidence type="ECO:0000313" key="9">
    <source>
        <dbReference type="Proteomes" id="UP000000771"/>
    </source>
</evidence>
<dbReference type="InterPro" id="IPR015422">
    <property type="entry name" value="PyrdxlP-dep_Trfase_small"/>
</dbReference>
<dbReference type="KEGG" id="afo:Afer_1531"/>
<comment type="cofactor">
    <cofactor evidence="1 6">
        <name>pyridoxal 5'-phosphate</name>
        <dbReference type="ChEBI" id="CHEBI:597326"/>
    </cofactor>
</comment>
<dbReference type="Proteomes" id="UP000000771">
    <property type="component" value="Chromosome"/>
</dbReference>
<sequence>MPRGRIATRLTELSPSATLAIDQRAKAMVASGIDVVSFAAGEPDFPTPDFIVEAATAAARDPRNHRYTPAAGLGELRELIVEVTKRDSGRVVSPSNVVVTNGGKHAIYEAMAAIVEPGDEVLIPAPYWVSYPEIVRLFGGVPVAVPTTLANGFKVTPEQVEAAITDRTVAFIHVSPSNPTGAVYSRDESRALAEVLERAGIWVLTDEIYQHLTYTGQRATSLAEVGTEALEARLIQVNGVAKTFAMTGWRVGWIVAPAPVASAVANLQSQLSSNVANVSQRAAIAALEAPLEATAPMRDAFARRRTTIVSALAGIEGLDVLWPDGAFYVFPSLARVLEVQMPSSSALELATRLLEEAHVAVVPGEAFDGPGAWRLSYALGDDALEEGVRRIAEFIGRL</sequence>
<dbReference type="AlphaFoldDB" id="C7M0E6"/>
<evidence type="ECO:0000256" key="5">
    <source>
        <dbReference type="ARBA" id="ARBA00022898"/>
    </source>
</evidence>
<organism evidence="8 9">
    <name type="scientific">Acidimicrobium ferrooxidans (strain DSM 10331 / JCM 15462 / NBRC 103882 / ICP)</name>
    <dbReference type="NCBI Taxonomy" id="525909"/>
    <lineage>
        <taxon>Bacteria</taxon>
        <taxon>Bacillati</taxon>
        <taxon>Actinomycetota</taxon>
        <taxon>Acidimicrobiia</taxon>
        <taxon>Acidimicrobiales</taxon>
        <taxon>Acidimicrobiaceae</taxon>
        <taxon>Acidimicrobium</taxon>
    </lineage>
</organism>
<dbReference type="OrthoDB" id="9763453at2"/>
<evidence type="ECO:0000256" key="6">
    <source>
        <dbReference type="RuleBase" id="RU000481"/>
    </source>
</evidence>
<evidence type="ECO:0000313" key="8">
    <source>
        <dbReference type="EMBL" id="ACU54454.1"/>
    </source>
</evidence>
<keyword evidence="3 6" id="KW-0032">Aminotransferase</keyword>
<evidence type="ECO:0000256" key="4">
    <source>
        <dbReference type="ARBA" id="ARBA00022679"/>
    </source>
</evidence>
<dbReference type="InterPro" id="IPR050596">
    <property type="entry name" value="AspAT/PAT-like"/>
</dbReference>
<dbReference type="GO" id="GO:0008483">
    <property type="term" value="F:transaminase activity"/>
    <property type="evidence" value="ECO:0007669"/>
    <property type="project" value="UniProtKB-KW"/>
</dbReference>
<evidence type="ECO:0000256" key="3">
    <source>
        <dbReference type="ARBA" id="ARBA00022576"/>
    </source>
</evidence>
<comment type="similarity">
    <text evidence="2 6">Belongs to the class-I pyridoxal-phosphate-dependent aminotransferase family.</text>
</comment>
<keyword evidence="4 6" id="KW-0808">Transferase</keyword>
<dbReference type="EC" id="2.6.1.-" evidence="6"/>
<dbReference type="eggNOG" id="COG0436">
    <property type="taxonomic scope" value="Bacteria"/>
</dbReference>
<dbReference type="InterPro" id="IPR015421">
    <property type="entry name" value="PyrdxlP-dep_Trfase_major"/>
</dbReference>
<evidence type="ECO:0000256" key="1">
    <source>
        <dbReference type="ARBA" id="ARBA00001933"/>
    </source>
</evidence>
<dbReference type="HOGENOM" id="CLU_017584_4_3_11"/>
<protein>
    <recommendedName>
        <fullName evidence="6">Aminotransferase</fullName>
        <ecNumber evidence="6">2.6.1.-</ecNumber>
    </recommendedName>
</protein>
<name>C7M0E6_ACIFD</name>
<dbReference type="InterPro" id="IPR004838">
    <property type="entry name" value="NHTrfase_class1_PyrdxlP-BS"/>
</dbReference>
<dbReference type="Gene3D" id="3.90.1150.10">
    <property type="entry name" value="Aspartate Aminotransferase, domain 1"/>
    <property type="match status" value="1"/>
</dbReference>
<dbReference type="SUPFAM" id="SSF53383">
    <property type="entry name" value="PLP-dependent transferases"/>
    <property type="match status" value="1"/>
</dbReference>
<accession>C7M0E6</accession>
<gene>
    <name evidence="8" type="ordered locus">Afer_1531</name>
</gene>
<reference evidence="8 9" key="1">
    <citation type="journal article" date="2009" name="Stand. Genomic Sci.">
        <title>Complete genome sequence of Acidimicrobium ferrooxidans type strain (ICP).</title>
        <authorList>
            <person name="Clum A."/>
            <person name="Nolan M."/>
            <person name="Lang E."/>
            <person name="Glavina Del Rio T."/>
            <person name="Tice H."/>
            <person name="Copeland A."/>
            <person name="Cheng J.F."/>
            <person name="Lucas S."/>
            <person name="Chen F."/>
            <person name="Bruce D."/>
            <person name="Goodwin L."/>
            <person name="Pitluck S."/>
            <person name="Ivanova N."/>
            <person name="Mavrommatis K."/>
            <person name="Mikhailova N."/>
            <person name="Pati A."/>
            <person name="Chen A."/>
            <person name="Palaniappan K."/>
            <person name="Goker M."/>
            <person name="Spring S."/>
            <person name="Land M."/>
            <person name="Hauser L."/>
            <person name="Chang Y.J."/>
            <person name="Jeffries C.C."/>
            <person name="Chain P."/>
            <person name="Bristow J."/>
            <person name="Eisen J.A."/>
            <person name="Markowitz V."/>
            <person name="Hugenholtz P."/>
            <person name="Kyrpides N.C."/>
            <person name="Klenk H.P."/>
            <person name="Lapidus A."/>
        </authorList>
    </citation>
    <scope>NUCLEOTIDE SEQUENCE [LARGE SCALE GENOMIC DNA]</scope>
    <source>
        <strain evidence="9">DSM 10331 / JCM 15462 / NBRC 103882 / ICP</strain>
    </source>
</reference>
<keyword evidence="9" id="KW-1185">Reference proteome</keyword>
<dbReference type="PROSITE" id="PS00105">
    <property type="entry name" value="AA_TRANSFER_CLASS_1"/>
    <property type="match status" value="1"/>
</dbReference>
<dbReference type="InterPro" id="IPR004839">
    <property type="entry name" value="Aminotransferase_I/II_large"/>
</dbReference>
<evidence type="ECO:0000256" key="2">
    <source>
        <dbReference type="ARBA" id="ARBA00007441"/>
    </source>
</evidence>
<dbReference type="RefSeq" id="WP_015798933.1">
    <property type="nucleotide sequence ID" value="NC_013124.1"/>
</dbReference>
<proteinExistence type="inferred from homology"/>
<dbReference type="CDD" id="cd00609">
    <property type="entry name" value="AAT_like"/>
    <property type="match status" value="1"/>
</dbReference>
<dbReference type="Gene3D" id="3.40.640.10">
    <property type="entry name" value="Type I PLP-dependent aspartate aminotransferase-like (Major domain)"/>
    <property type="match status" value="1"/>
</dbReference>
<dbReference type="EMBL" id="CP001631">
    <property type="protein sequence ID" value="ACU54454.1"/>
    <property type="molecule type" value="Genomic_DNA"/>
</dbReference>
<dbReference type="GO" id="GO:0006520">
    <property type="term" value="P:amino acid metabolic process"/>
    <property type="evidence" value="ECO:0007669"/>
    <property type="project" value="InterPro"/>
</dbReference>
<dbReference type="PANTHER" id="PTHR46383">
    <property type="entry name" value="ASPARTATE AMINOTRANSFERASE"/>
    <property type="match status" value="1"/>
</dbReference>
<dbReference type="GO" id="GO:0030170">
    <property type="term" value="F:pyridoxal phosphate binding"/>
    <property type="evidence" value="ECO:0007669"/>
    <property type="project" value="InterPro"/>
</dbReference>
<dbReference type="STRING" id="525909.Afer_1531"/>
<evidence type="ECO:0000259" key="7">
    <source>
        <dbReference type="Pfam" id="PF00155"/>
    </source>
</evidence>
<feature type="domain" description="Aminotransferase class I/classII large" evidence="7">
    <location>
        <begin position="34"/>
        <end position="391"/>
    </location>
</feature>
<dbReference type="InterPro" id="IPR015424">
    <property type="entry name" value="PyrdxlP-dep_Trfase"/>
</dbReference>
<dbReference type="PANTHER" id="PTHR46383:SF1">
    <property type="entry name" value="ASPARTATE AMINOTRANSFERASE"/>
    <property type="match status" value="1"/>
</dbReference>
<dbReference type="FunFam" id="3.40.640.10:FF:000033">
    <property type="entry name" value="Aspartate aminotransferase"/>
    <property type="match status" value="1"/>
</dbReference>
<keyword evidence="5" id="KW-0663">Pyridoxal phosphate</keyword>